<keyword evidence="1" id="KW-0418">Kinase</keyword>
<dbReference type="AlphaFoldDB" id="A0A8H9ZPM8"/>
<evidence type="ECO:0000313" key="1">
    <source>
        <dbReference type="EMBL" id="MBC5047111.1"/>
    </source>
</evidence>
<dbReference type="Proteomes" id="UP000646540">
    <property type="component" value="Unassembled WGS sequence"/>
</dbReference>
<dbReference type="EMBL" id="JACNQW010000011">
    <property type="protein sequence ID" value="MBC5047111.1"/>
    <property type="molecule type" value="Genomic_DNA"/>
</dbReference>
<comment type="caution">
    <text evidence="1">The sequence shown here is derived from an EMBL/GenBank/DDBJ whole genome shotgun (WGS) entry which is preliminary data.</text>
</comment>
<keyword evidence="1" id="KW-0808">Transferase</keyword>
<gene>
    <name evidence="1" type="ORF">H8L09_17295</name>
</gene>
<evidence type="ECO:0000313" key="2">
    <source>
        <dbReference type="Proteomes" id="UP000646540"/>
    </source>
</evidence>
<proteinExistence type="predicted"/>
<sequence length="678" mass="75206">MAEVPLPTPTDNQVPSTDIRDAVYAGAMLDKVVTSTELKYTDRLGGEHYTVDGIKAEGDKVVEETRQNLIPLSRQYMTLEAAQADIANIPEGSTTYYRSPDDSALAIEVMNVGGTLQPTGRKMPSQKAVDDIAEQTQQATDWLQRIYLGQQSQTTAISDTADKSNANEAMLQRIYLAQQLLSCAVNEVSGLPDTVPVMQLDALMTISTLGGALAALDGFDPGEGDGDGDQQRLLNNLYSLSMLGGALVPLDGFDPDAISVEARETYSEQYTFPKPGNIIKLFVTSPSGIPASKGEGEYYTTATIDIDGEILNIPYSSISVQGDSSAAYAKKNLNIGLYIDDKYDDLFTLKIGDCLPHDEWVFKANWIDHTNLRNLMSYHLWERMMASRDGWPKRDIDNYYVGKTGLDEMDTRATGYPVGYPCVMYINGDFYGTGALAIGKKKENYNIPKNKAEQIMIVMGGWKSITTMYDNAQVTDSDTIEIKAPKTVSEETLGYLQTWDAFANLAQADFTQQAPEHLDTRNIVDFYLLLAAVGATDLFAGDKAKNAIFYTWDGTKWYFGPYDLDTTYGLHYNGTQISYAADSAPKTDGGTFWKKILVTYADELAARYAELRDKDIFSVNCLYDIAAGLSAKYTHELDKAEINKWPTKPSLTVTSRDQIFSWFNDRLAYLDNKFNYTR</sequence>
<dbReference type="Pfam" id="PF08757">
    <property type="entry name" value="CotH"/>
    <property type="match status" value="1"/>
</dbReference>
<protein>
    <submittedName>
        <fullName evidence="1">CotH kinase family protein</fullName>
    </submittedName>
</protein>
<reference evidence="1" key="1">
    <citation type="submission" date="2020-08" db="EMBL/GenBank/DDBJ databases">
        <title>Genomic evolution and epidemiology of Klebsiella pneumoniae from a major hospital in Beijing, China, over a fifteen-year period: dissemination of known and novel high-risk clones.</title>
        <authorList>
            <person name="Palmieri M."/>
        </authorList>
    </citation>
    <scope>NUCLEOTIDE SEQUENCE</scope>
    <source>
        <strain evidence="1">K7050</strain>
    </source>
</reference>
<dbReference type="InterPro" id="IPR014867">
    <property type="entry name" value="Spore_coat_CotH_CotH2/3/7"/>
</dbReference>
<name>A0A8H9ZPM8_9ENTR</name>
<dbReference type="GO" id="GO:0016301">
    <property type="term" value="F:kinase activity"/>
    <property type="evidence" value="ECO:0007669"/>
    <property type="project" value="UniProtKB-KW"/>
</dbReference>
<organism evidence="1 2">
    <name type="scientific">Klebsiella quasipneumoniae</name>
    <dbReference type="NCBI Taxonomy" id="1463165"/>
    <lineage>
        <taxon>Bacteria</taxon>
        <taxon>Pseudomonadati</taxon>
        <taxon>Pseudomonadota</taxon>
        <taxon>Gammaproteobacteria</taxon>
        <taxon>Enterobacterales</taxon>
        <taxon>Enterobacteriaceae</taxon>
        <taxon>Klebsiella/Raoultella group</taxon>
        <taxon>Klebsiella</taxon>
        <taxon>Klebsiella pneumoniae complex</taxon>
    </lineage>
</organism>
<accession>A0A8H9ZPM8</accession>